<organism evidence="2 3">
    <name type="scientific">Waltera intestinalis</name>
    <dbReference type="NCBI Taxonomy" id="2606635"/>
    <lineage>
        <taxon>Bacteria</taxon>
        <taxon>Bacillati</taxon>
        <taxon>Bacillota</taxon>
        <taxon>Clostridia</taxon>
        <taxon>Lachnospirales</taxon>
        <taxon>Lachnospiraceae</taxon>
        <taxon>Waltera</taxon>
    </lineage>
</organism>
<gene>
    <name evidence="2" type="ORF">FYJ59_12930</name>
</gene>
<dbReference type="RefSeq" id="WP_154498505.1">
    <property type="nucleotide sequence ID" value="NZ_VUMU01000020.1"/>
</dbReference>
<dbReference type="EMBL" id="VUMU01000020">
    <property type="protein sequence ID" value="MST59125.1"/>
    <property type="molecule type" value="Genomic_DNA"/>
</dbReference>
<dbReference type="Proteomes" id="UP000476055">
    <property type="component" value="Unassembled WGS sequence"/>
</dbReference>
<keyword evidence="1" id="KW-0472">Membrane</keyword>
<evidence type="ECO:0000256" key="1">
    <source>
        <dbReference type="SAM" id="Phobius"/>
    </source>
</evidence>
<proteinExistence type="predicted"/>
<evidence type="ECO:0000313" key="3">
    <source>
        <dbReference type="Proteomes" id="UP000476055"/>
    </source>
</evidence>
<feature type="transmembrane region" description="Helical" evidence="1">
    <location>
        <begin position="188"/>
        <end position="210"/>
    </location>
</feature>
<reference evidence="2 3" key="1">
    <citation type="submission" date="2019-08" db="EMBL/GenBank/DDBJ databases">
        <title>In-depth cultivation of the pig gut microbiome towards novel bacterial diversity and tailored functional studies.</title>
        <authorList>
            <person name="Wylensek D."/>
            <person name="Hitch T.C.A."/>
            <person name="Clavel T."/>
        </authorList>
    </citation>
    <scope>NUCLEOTIDE SEQUENCE [LARGE SCALE GENOMIC DNA]</scope>
    <source>
        <strain evidence="2 3">WCA3-601-WT-6H</strain>
    </source>
</reference>
<protein>
    <submittedName>
        <fullName evidence="2">Uncharacterized protein</fullName>
    </submittedName>
</protein>
<evidence type="ECO:0000313" key="2">
    <source>
        <dbReference type="EMBL" id="MST59125.1"/>
    </source>
</evidence>
<name>A0A6L5YLD3_9FIRM</name>
<accession>A0A6L5YLD3</accession>
<comment type="caution">
    <text evidence="2">The sequence shown here is derived from an EMBL/GenBank/DDBJ whole genome shotgun (WGS) entry which is preliminary data.</text>
</comment>
<dbReference type="AlphaFoldDB" id="A0A6L5YLD3"/>
<sequence>MKNFLITHPFYKKILLAAIWLILVCGIVIVLKKEISPVIAIDSLTVSYPDTTLEILPGATIEEDIAWDRSTLESIDLAFSYTDDVWQDTQVKVSVFRDDAVIMEQVLNLTSLPADRYVNFCLDQTHCAGSTFTVRIENLSDAPSSAFRMLCTDNAHYYLDSVSDYRLDGKEQNSRLLCQMYYIQSYSFYKGIVGISWLLLLGIALSVIILRLPDRQ</sequence>
<keyword evidence="3" id="KW-1185">Reference proteome</keyword>
<keyword evidence="1" id="KW-0812">Transmembrane</keyword>
<keyword evidence="1" id="KW-1133">Transmembrane helix</keyword>